<dbReference type="STRING" id="762845.BCR26_09980"/>
<sequence>MKIEDVDGIGKVSSGKLKKVGIHTAEKLDEVGSKAAFLLVFENVDKSACLSFLYSLEAGCRRMRTVQLPLETKKDLQKFYKSLK</sequence>
<dbReference type="RefSeq" id="WP_069697674.1">
    <property type="nucleotide sequence ID" value="NZ_MIEK01000008.1"/>
</dbReference>
<comment type="caution">
    <text evidence="2">The sequence shown here is derived from an EMBL/GenBank/DDBJ whole genome shotgun (WGS) entry which is preliminary data.</text>
</comment>
<dbReference type="AlphaFoldDB" id="A0A1E5KZT9"/>
<keyword evidence="3" id="KW-1185">Reference proteome</keyword>
<accession>A0A1E5KZT9</accession>
<name>A0A1E5KZT9_9ENTE</name>
<dbReference type="Proteomes" id="UP000095256">
    <property type="component" value="Unassembled WGS sequence"/>
</dbReference>
<dbReference type="PANTHER" id="PTHR36121:SF1">
    <property type="entry name" value="PROTEIN SXY"/>
    <property type="match status" value="1"/>
</dbReference>
<dbReference type="Gene3D" id="1.10.150.20">
    <property type="entry name" value="5' to 3' exonuclease, C-terminal subdomain"/>
    <property type="match status" value="1"/>
</dbReference>
<evidence type="ECO:0000313" key="3">
    <source>
        <dbReference type="Proteomes" id="UP000095256"/>
    </source>
</evidence>
<feature type="domain" description="TfoX C-terminal" evidence="1">
    <location>
        <begin position="3"/>
        <end position="79"/>
    </location>
</feature>
<organism evidence="2 3">
    <name type="scientific">Enterococcus rivorum</name>
    <dbReference type="NCBI Taxonomy" id="762845"/>
    <lineage>
        <taxon>Bacteria</taxon>
        <taxon>Bacillati</taxon>
        <taxon>Bacillota</taxon>
        <taxon>Bacilli</taxon>
        <taxon>Lactobacillales</taxon>
        <taxon>Enterococcaceae</taxon>
        <taxon>Enterococcus</taxon>
    </lineage>
</organism>
<proteinExistence type="predicted"/>
<evidence type="ECO:0000259" key="1">
    <source>
        <dbReference type="Pfam" id="PF04994"/>
    </source>
</evidence>
<protein>
    <recommendedName>
        <fullName evidence="1">TfoX C-terminal domain-containing protein</fullName>
    </recommendedName>
</protein>
<gene>
    <name evidence="2" type="ORF">BCR26_09980</name>
</gene>
<dbReference type="Pfam" id="PF04994">
    <property type="entry name" value="TfoX_C"/>
    <property type="match status" value="1"/>
</dbReference>
<evidence type="ECO:0000313" key="2">
    <source>
        <dbReference type="EMBL" id="OEH83380.1"/>
    </source>
</evidence>
<dbReference type="PANTHER" id="PTHR36121">
    <property type="entry name" value="PROTEIN SXY"/>
    <property type="match status" value="1"/>
</dbReference>
<dbReference type="InterPro" id="IPR007077">
    <property type="entry name" value="TfoX_C"/>
</dbReference>
<dbReference type="EMBL" id="MIEK01000008">
    <property type="protein sequence ID" value="OEH83380.1"/>
    <property type="molecule type" value="Genomic_DNA"/>
</dbReference>
<dbReference type="InterPro" id="IPR047525">
    <property type="entry name" value="TfoX-like"/>
</dbReference>
<reference evidence="2 3" key="1">
    <citation type="submission" date="2016-09" db="EMBL/GenBank/DDBJ databases">
        <authorList>
            <person name="Capua I."/>
            <person name="De Benedictis P."/>
            <person name="Joannis T."/>
            <person name="Lombin L.H."/>
            <person name="Cattoli G."/>
        </authorList>
    </citation>
    <scope>NUCLEOTIDE SEQUENCE [LARGE SCALE GENOMIC DNA]</scope>
    <source>
        <strain evidence="2 3">LMG 25899</strain>
    </source>
</reference>